<comment type="caution">
    <text evidence="1">The sequence shown here is derived from an EMBL/GenBank/DDBJ whole genome shotgun (WGS) entry which is preliminary data.</text>
</comment>
<reference evidence="1" key="1">
    <citation type="submission" date="2022-03" db="EMBL/GenBank/DDBJ databases">
        <title>De novo assembled genomes of Belliella spp. (Cyclobacteriaceae) strains.</title>
        <authorList>
            <person name="Szabo A."/>
            <person name="Korponai K."/>
            <person name="Felfoldi T."/>
        </authorList>
    </citation>
    <scope>NUCLEOTIDE SEQUENCE</scope>
    <source>
        <strain evidence="1">DSM 111903</strain>
    </source>
</reference>
<organism evidence="1 2">
    <name type="scientific">Belliella alkalica</name>
    <dbReference type="NCBI Taxonomy" id="1730871"/>
    <lineage>
        <taxon>Bacteria</taxon>
        <taxon>Pseudomonadati</taxon>
        <taxon>Bacteroidota</taxon>
        <taxon>Cytophagia</taxon>
        <taxon>Cytophagales</taxon>
        <taxon>Cyclobacteriaceae</taxon>
        <taxon>Belliella</taxon>
    </lineage>
</organism>
<keyword evidence="2" id="KW-1185">Reference proteome</keyword>
<dbReference type="EMBL" id="JAKZGO010000005">
    <property type="protein sequence ID" value="MCH7413402.1"/>
    <property type="molecule type" value="Genomic_DNA"/>
</dbReference>
<protein>
    <submittedName>
        <fullName evidence="1">Uncharacterized protein</fullName>
    </submittedName>
</protein>
<proteinExistence type="predicted"/>
<gene>
    <name evidence="1" type="ORF">MM213_07900</name>
</gene>
<sequence length="93" mass="10642">MRNKSLFLFGLFLSSYFIFGNIDYVVGQDSVEPIYESCYGNQNEVGHHTYVVLTKFCGSGQWGQGEVSWEDCEPILQSCCPMMDFEPEPKCTY</sequence>
<name>A0ABS9VAE6_9BACT</name>
<evidence type="ECO:0000313" key="2">
    <source>
        <dbReference type="Proteomes" id="UP001165430"/>
    </source>
</evidence>
<dbReference type="RefSeq" id="WP_241411136.1">
    <property type="nucleotide sequence ID" value="NZ_JAKZGO010000005.1"/>
</dbReference>
<evidence type="ECO:0000313" key="1">
    <source>
        <dbReference type="EMBL" id="MCH7413402.1"/>
    </source>
</evidence>
<dbReference type="Proteomes" id="UP001165430">
    <property type="component" value="Unassembled WGS sequence"/>
</dbReference>
<accession>A0ABS9VAE6</accession>